<keyword evidence="3 4" id="KW-0349">Heme</keyword>
<dbReference type="SUPFAM" id="SSF48264">
    <property type="entry name" value="Cytochrome P450"/>
    <property type="match status" value="1"/>
</dbReference>
<organism evidence="6 7">
    <name type="scientific">Chrysophaeum taylorii</name>
    <dbReference type="NCBI Taxonomy" id="2483200"/>
    <lineage>
        <taxon>Eukaryota</taxon>
        <taxon>Sar</taxon>
        <taxon>Stramenopiles</taxon>
        <taxon>Ochrophyta</taxon>
        <taxon>Pelagophyceae</taxon>
        <taxon>Pelagomonadales</taxon>
        <taxon>Pelagomonadaceae</taxon>
        <taxon>Chrysophaeum</taxon>
    </lineage>
</organism>
<dbReference type="PANTHER" id="PTHR24305">
    <property type="entry name" value="CYTOCHROME P450"/>
    <property type="match status" value="1"/>
</dbReference>
<gene>
    <name evidence="6" type="ORF">CTAYLR_000981</name>
</gene>
<comment type="similarity">
    <text evidence="2 4">Belongs to the cytochrome P450 family.</text>
</comment>
<dbReference type="GO" id="GO:0004497">
    <property type="term" value="F:monooxygenase activity"/>
    <property type="evidence" value="ECO:0007669"/>
    <property type="project" value="UniProtKB-KW"/>
</dbReference>
<dbReference type="AlphaFoldDB" id="A0AAD7XMQ1"/>
<dbReference type="GO" id="GO:0020037">
    <property type="term" value="F:heme binding"/>
    <property type="evidence" value="ECO:0007669"/>
    <property type="project" value="InterPro"/>
</dbReference>
<dbReference type="GO" id="GO:0016705">
    <property type="term" value="F:oxidoreductase activity, acting on paired donors, with incorporation or reduction of molecular oxygen"/>
    <property type="evidence" value="ECO:0007669"/>
    <property type="project" value="InterPro"/>
</dbReference>
<proteinExistence type="inferred from homology"/>
<keyword evidence="7" id="KW-1185">Reference proteome</keyword>
<reference evidence="6" key="1">
    <citation type="submission" date="2023-01" db="EMBL/GenBank/DDBJ databases">
        <title>Metagenome sequencing of chrysophaentin producing Chrysophaeum taylorii.</title>
        <authorList>
            <person name="Davison J."/>
            <person name="Bewley C."/>
        </authorList>
    </citation>
    <scope>NUCLEOTIDE SEQUENCE</scope>
    <source>
        <strain evidence="6">NIES-1699</strain>
    </source>
</reference>
<dbReference type="PRINTS" id="PR00385">
    <property type="entry name" value="P450"/>
</dbReference>
<comment type="caution">
    <text evidence="6">The sequence shown here is derived from an EMBL/GenBank/DDBJ whole genome shotgun (WGS) entry which is preliminary data.</text>
</comment>
<dbReference type="Gene3D" id="1.10.630.10">
    <property type="entry name" value="Cytochrome P450"/>
    <property type="match status" value="1"/>
</dbReference>
<comment type="cofactor">
    <cofactor evidence="1 3">
        <name>heme</name>
        <dbReference type="ChEBI" id="CHEBI:30413"/>
    </cofactor>
</comment>
<dbReference type="PANTHER" id="PTHR24305:SF166">
    <property type="entry name" value="CYTOCHROME P450 12A4, MITOCHONDRIAL-RELATED"/>
    <property type="match status" value="1"/>
</dbReference>
<keyword evidence="3 4" id="KW-0408">Iron</keyword>
<evidence type="ECO:0000256" key="2">
    <source>
        <dbReference type="ARBA" id="ARBA00010617"/>
    </source>
</evidence>
<evidence type="ECO:0008006" key="8">
    <source>
        <dbReference type="Google" id="ProtNLM"/>
    </source>
</evidence>
<evidence type="ECO:0000256" key="1">
    <source>
        <dbReference type="ARBA" id="ARBA00001971"/>
    </source>
</evidence>
<feature type="binding site" description="axial binding residue" evidence="3">
    <location>
        <position position="467"/>
    </location>
    <ligand>
        <name>heme</name>
        <dbReference type="ChEBI" id="CHEBI:30413"/>
    </ligand>
    <ligandPart>
        <name>Fe</name>
        <dbReference type="ChEBI" id="CHEBI:18248"/>
    </ligandPart>
</feature>
<evidence type="ECO:0000256" key="5">
    <source>
        <dbReference type="SAM" id="SignalP"/>
    </source>
</evidence>
<keyword evidence="4" id="KW-0560">Oxidoreductase</keyword>
<dbReference type="Proteomes" id="UP001230188">
    <property type="component" value="Unassembled WGS sequence"/>
</dbReference>
<keyword evidence="5" id="KW-0732">Signal</keyword>
<dbReference type="PRINTS" id="PR00463">
    <property type="entry name" value="EP450I"/>
</dbReference>
<evidence type="ECO:0000313" key="7">
    <source>
        <dbReference type="Proteomes" id="UP001230188"/>
    </source>
</evidence>
<dbReference type="Pfam" id="PF00067">
    <property type="entry name" value="p450"/>
    <property type="match status" value="1"/>
</dbReference>
<dbReference type="GO" id="GO:0005506">
    <property type="term" value="F:iron ion binding"/>
    <property type="evidence" value="ECO:0007669"/>
    <property type="project" value="InterPro"/>
</dbReference>
<dbReference type="InterPro" id="IPR050121">
    <property type="entry name" value="Cytochrome_P450_monoxygenase"/>
</dbReference>
<keyword evidence="4" id="KW-0503">Monooxygenase</keyword>
<dbReference type="InterPro" id="IPR017972">
    <property type="entry name" value="Cyt_P450_CS"/>
</dbReference>
<name>A0AAD7XMQ1_9STRA</name>
<dbReference type="PROSITE" id="PS00086">
    <property type="entry name" value="CYTOCHROME_P450"/>
    <property type="match status" value="1"/>
</dbReference>
<evidence type="ECO:0000256" key="4">
    <source>
        <dbReference type="RuleBase" id="RU000461"/>
    </source>
</evidence>
<keyword evidence="3 4" id="KW-0479">Metal-binding</keyword>
<dbReference type="InterPro" id="IPR002401">
    <property type="entry name" value="Cyt_P450_E_grp-I"/>
</dbReference>
<feature type="chain" id="PRO_5041917891" description="Cytochrome P450" evidence="5">
    <location>
        <begin position="19"/>
        <end position="523"/>
    </location>
</feature>
<sequence length="523" mass="57485">MTFVALVVSVGLLWVAQCVVRQAYNRFVRYADWPSPKRTLPLAGNIVEAGPAFMRYIVREARRHASKTGNFLFWPGGATPIAVVMTPKAVREVLSSHTTFPKGPDYTNTFGRVFGAGLVTSTGAQHSRARRCLGRFFVKTAVEAELATIRDVASRVAEMAIEPACGDGATARVDLQECFHMITLQVFCKLQLSVDVWTLGTASCPLALHPSLNSIKRELGVALDEPLPPGAVANVWSREVSFGSNVVGTHMIFGIPLSRIFPDVRRTIRSVRDAHDVFLALAARRKAMIGDPDCPDDCLTALVKEQMENGMTDREICDQILTLVSAGHDTTAYFCCYAIFLLAKHPDLAEDLRAELNDPDAFDFPTSRLKRVLQEVLRLYPTIPMVTRVAASDVVISAANNAKMRLPRGSRILVPFFAINRLTSVWGDDAAVFNPGRWLEANAEVRSDGIQASKQGFLPFSYGSRTCIGYSFALVETRAILAQLLDRYVFTEIPGFSPTIKAGISLTVENPKGIRVQVRHRGA</sequence>
<evidence type="ECO:0000256" key="3">
    <source>
        <dbReference type="PIRSR" id="PIRSR602401-1"/>
    </source>
</evidence>
<evidence type="ECO:0000313" key="6">
    <source>
        <dbReference type="EMBL" id="KAJ8604487.1"/>
    </source>
</evidence>
<dbReference type="EMBL" id="JAQMWT010000330">
    <property type="protein sequence ID" value="KAJ8604487.1"/>
    <property type="molecule type" value="Genomic_DNA"/>
</dbReference>
<accession>A0AAD7XMQ1</accession>
<feature type="signal peptide" evidence="5">
    <location>
        <begin position="1"/>
        <end position="18"/>
    </location>
</feature>
<dbReference type="InterPro" id="IPR001128">
    <property type="entry name" value="Cyt_P450"/>
</dbReference>
<dbReference type="InterPro" id="IPR036396">
    <property type="entry name" value="Cyt_P450_sf"/>
</dbReference>
<protein>
    <recommendedName>
        <fullName evidence="8">Cytochrome P450</fullName>
    </recommendedName>
</protein>